<dbReference type="PANTHER" id="PTHR33087:SF21">
    <property type="entry name" value="OS03G0782100 PROTEIN"/>
    <property type="match status" value="1"/>
</dbReference>
<dbReference type="OMA" id="THRPADK"/>
<keyword evidence="3" id="KW-1185">Reference proteome</keyword>
<evidence type="ECO:0000313" key="2">
    <source>
        <dbReference type="EMBL" id="TKW39447.1"/>
    </source>
</evidence>
<feature type="compositionally biased region" description="Basic and acidic residues" evidence="1">
    <location>
        <begin position="273"/>
        <end position="317"/>
    </location>
</feature>
<gene>
    <name evidence="2" type="ORF">SEVIR_1G179500v2</name>
</gene>
<feature type="compositionally biased region" description="Basic and acidic residues" evidence="1">
    <location>
        <begin position="341"/>
        <end position="363"/>
    </location>
</feature>
<sequence length="799" mass="87134">MAIGDPNTRPNEETIIVPNSFDLERDAREWEGTALVPWAIHMPRGAGARDIEDLLREQLRLQQGDIIVAVHQPEPFLIRFATTEQCATARTRGRFQGHGIDICLRSWRSLSHALGLRIFFHVRLYLDGIPIHACTPDIVERIIGTHCALQYINTNLVQQTDTRHVDLWAWTANPSAIPKRVWLLFTHRPADKSSTVTITTSLPDRWQQGVRYEVFLHLGVLEDYTAAARDLDGAINNPSAFTPTRRGYAWRYGLPDGAPSDARSKFPAKLPRPPRDTEQRVEEDRGHSRGTWDHGRDEQDKNNGRNDVSRRNRDSRRGGSGSCRNSFHWPRRPDDDDNDDGYDHPGRGRDRSSKLHDSRRRDVVRRDRTSFAAFAPALPRFNDLKAMVSAQVKALFNAQAMAIQHTFQAMANSQPEPWSTRVDEFFSRSCSLMDGIGLDTPPRLAGNQAWSDPALHLVPLQRVFDRLGAALHGPPSRREMQLGGDTPAVATEGLTTVVAASSATAAASAPSGSMAMVPAGTPRRPLASAHPGLLAVAPVGPLRGPAAATVWGAPRAELLGPVSGSGARALAPAGLLPSGAQDGPTLFPGPVAAAVGSARANLPDAAVLLPGPDDVELGQDTASPEDGRDTAATTLHDMQVPTSGAMSAHAAAHAVVDVIHDTGVASAAEGGSVDDLFAAPAPPILQQLPIRRQRTRRSFDMSSVHRSAKLSMKPSVPAMERAQRNLWRKLGVSDDELRPLEDILQEYINSHQWPLPDHIIAAMTALFDLDDEGQVNEALIQHAGQTVHDIQNELALCQE</sequence>
<protein>
    <recommendedName>
        <fullName evidence="4">DUF4283 domain-containing protein</fullName>
    </recommendedName>
</protein>
<evidence type="ECO:0008006" key="4">
    <source>
        <dbReference type="Google" id="ProtNLM"/>
    </source>
</evidence>
<organism evidence="2 3">
    <name type="scientific">Setaria viridis</name>
    <name type="common">Green bristlegrass</name>
    <name type="synonym">Setaria italica subsp. viridis</name>
    <dbReference type="NCBI Taxonomy" id="4556"/>
    <lineage>
        <taxon>Eukaryota</taxon>
        <taxon>Viridiplantae</taxon>
        <taxon>Streptophyta</taxon>
        <taxon>Embryophyta</taxon>
        <taxon>Tracheophyta</taxon>
        <taxon>Spermatophyta</taxon>
        <taxon>Magnoliopsida</taxon>
        <taxon>Liliopsida</taxon>
        <taxon>Poales</taxon>
        <taxon>Poaceae</taxon>
        <taxon>PACMAD clade</taxon>
        <taxon>Panicoideae</taxon>
        <taxon>Panicodae</taxon>
        <taxon>Paniceae</taxon>
        <taxon>Cenchrinae</taxon>
        <taxon>Setaria</taxon>
    </lineage>
</organism>
<dbReference type="PANTHER" id="PTHR33087">
    <property type="entry name" value="OS07G0539200 PROTEIN"/>
    <property type="match status" value="1"/>
</dbReference>
<evidence type="ECO:0000313" key="3">
    <source>
        <dbReference type="Proteomes" id="UP000298652"/>
    </source>
</evidence>
<dbReference type="EMBL" id="CM016552">
    <property type="protein sequence ID" value="TKW39447.1"/>
    <property type="molecule type" value="Genomic_DNA"/>
</dbReference>
<accession>A0A4U6WLX3</accession>
<dbReference type="Gramene" id="TKW39447">
    <property type="protein sequence ID" value="TKW39447"/>
    <property type="gene ID" value="SEVIR_1G179500v2"/>
</dbReference>
<name>A0A4U6WLX3_SETVI</name>
<proteinExistence type="predicted"/>
<feature type="region of interest" description="Disordered" evidence="1">
    <location>
        <begin position="252"/>
        <end position="363"/>
    </location>
</feature>
<dbReference type="Proteomes" id="UP000298652">
    <property type="component" value="Chromosome 1"/>
</dbReference>
<evidence type="ECO:0000256" key="1">
    <source>
        <dbReference type="SAM" id="MobiDB-lite"/>
    </source>
</evidence>
<dbReference type="AlphaFoldDB" id="A0A4U6WLX3"/>
<dbReference type="InterPro" id="IPR053253">
    <property type="entry name" value="Sex_diff_modulator"/>
</dbReference>
<reference evidence="2" key="1">
    <citation type="submission" date="2019-03" db="EMBL/GenBank/DDBJ databases">
        <title>WGS assembly of Setaria viridis.</title>
        <authorList>
            <person name="Huang P."/>
            <person name="Jenkins J."/>
            <person name="Grimwood J."/>
            <person name="Barry K."/>
            <person name="Healey A."/>
            <person name="Mamidi S."/>
            <person name="Sreedasyam A."/>
            <person name="Shu S."/>
            <person name="Feldman M."/>
            <person name="Wu J."/>
            <person name="Yu Y."/>
            <person name="Chen C."/>
            <person name="Johnson J."/>
            <person name="Rokhsar D."/>
            <person name="Baxter I."/>
            <person name="Schmutz J."/>
            <person name="Brutnell T."/>
            <person name="Kellogg E."/>
        </authorList>
    </citation>
    <scope>NUCLEOTIDE SEQUENCE [LARGE SCALE GENOMIC DNA]</scope>
</reference>